<organism evidence="1">
    <name type="scientific">marine sediment metagenome</name>
    <dbReference type="NCBI Taxonomy" id="412755"/>
    <lineage>
        <taxon>unclassified sequences</taxon>
        <taxon>metagenomes</taxon>
        <taxon>ecological metagenomes</taxon>
    </lineage>
</organism>
<protein>
    <submittedName>
        <fullName evidence="1">Uncharacterized protein</fullName>
    </submittedName>
</protein>
<dbReference type="EMBL" id="BARV01013455">
    <property type="protein sequence ID" value="GAI22785.1"/>
    <property type="molecule type" value="Genomic_DNA"/>
</dbReference>
<evidence type="ECO:0000313" key="1">
    <source>
        <dbReference type="EMBL" id="GAI22785.1"/>
    </source>
</evidence>
<sequence>KIITLPYFLVFLDRKTQLPILPKIGQNSKDGWFVKTNFNYYIDEKSYGTFSPV</sequence>
<name>X1N7D9_9ZZZZ</name>
<feature type="non-terminal residue" evidence="1">
    <location>
        <position position="1"/>
    </location>
</feature>
<dbReference type="AlphaFoldDB" id="X1N7D9"/>
<gene>
    <name evidence="1" type="ORF">S06H3_24284</name>
</gene>
<comment type="caution">
    <text evidence="1">The sequence shown here is derived from an EMBL/GenBank/DDBJ whole genome shotgun (WGS) entry which is preliminary data.</text>
</comment>
<proteinExistence type="predicted"/>
<accession>X1N7D9</accession>
<reference evidence="1" key="1">
    <citation type="journal article" date="2014" name="Front. Microbiol.">
        <title>High frequency of phylogenetically diverse reductive dehalogenase-homologous genes in deep subseafloor sedimentary metagenomes.</title>
        <authorList>
            <person name="Kawai M."/>
            <person name="Futagami T."/>
            <person name="Toyoda A."/>
            <person name="Takaki Y."/>
            <person name="Nishi S."/>
            <person name="Hori S."/>
            <person name="Arai W."/>
            <person name="Tsubouchi T."/>
            <person name="Morono Y."/>
            <person name="Uchiyama I."/>
            <person name="Ito T."/>
            <person name="Fujiyama A."/>
            <person name="Inagaki F."/>
            <person name="Takami H."/>
        </authorList>
    </citation>
    <scope>NUCLEOTIDE SEQUENCE</scope>
    <source>
        <strain evidence="1">Expedition CK06-06</strain>
    </source>
</reference>